<dbReference type="OMA" id="SEYWMPF"/>
<feature type="transmembrane region" description="Helical" evidence="2">
    <location>
        <begin position="71"/>
        <end position="97"/>
    </location>
</feature>
<dbReference type="AlphaFoldDB" id="A2FKX3"/>
<dbReference type="VEuPathDB" id="TrichDB:TVAGG3_0198120"/>
<dbReference type="InterPro" id="IPR036259">
    <property type="entry name" value="MFS_trans_sf"/>
</dbReference>
<proteinExistence type="predicted"/>
<dbReference type="OrthoDB" id="10265204at2759"/>
<feature type="transmembrane region" description="Helical" evidence="2">
    <location>
        <begin position="235"/>
        <end position="254"/>
    </location>
</feature>
<dbReference type="Pfam" id="PF18943">
    <property type="entry name" value="DUF5690"/>
    <property type="match status" value="1"/>
</dbReference>
<feature type="transmembrane region" description="Helical" evidence="2">
    <location>
        <begin position="31"/>
        <end position="51"/>
    </location>
</feature>
<dbReference type="SUPFAM" id="SSF103473">
    <property type="entry name" value="MFS general substrate transporter"/>
    <property type="match status" value="1"/>
</dbReference>
<dbReference type="RefSeq" id="XP_001307357.1">
    <property type="nucleotide sequence ID" value="XM_001307356.1"/>
</dbReference>
<evidence type="ECO:0000313" key="3">
    <source>
        <dbReference type="EMBL" id="EAX94427.1"/>
    </source>
</evidence>
<sequence>MCPLAIPSFLLSSEDSCLKKKAHAFILKSKIATTLLGGICGFCIYFSMYGFRKVFSAVEYADAPKVFKLEFKIAAILLQLFGYMLSKFAGIVLVSGLDPRKRPFILVTFILIAELALVGFAVIPRPYNVICMFFNGLPLGVYWGIVFSYLEGRRTTEALACAMCFAFIVAPSAVKLVGLQLVKLGVSEFWMAAAAGAIFLPIIFLFIFLIELLPPPDEDDKKHRTERIPMTNADRIAFLKLFWPGIICMTLFALTCTSFRDYRDDFARELFKEMEIHDFSKYSHTEIIVGFCVITPIGLMMLIKSNFIAFLGYHVAIIIIDVAFGITTYLYHHGKFDPFFWMVMAGIAVYIGYVPYNAMIFDRMVATFRIKSNCGFLVYVTDACGYAGSAIMLLLKNFGGTFNYLEFFKIFAYVMAFTGVSIHIISAIYYAIRYKQLDIKKKEEEEINKLDNSSLDEKADSSLSVSTQSTVSNVEESDATTVLEEL</sequence>
<dbReference type="Proteomes" id="UP000001542">
    <property type="component" value="Unassembled WGS sequence"/>
</dbReference>
<keyword evidence="2" id="KW-0812">Transmembrane</keyword>
<feature type="transmembrane region" description="Helical" evidence="2">
    <location>
        <begin position="376"/>
        <end position="395"/>
    </location>
</feature>
<feature type="region of interest" description="Disordered" evidence="1">
    <location>
        <begin position="450"/>
        <end position="486"/>
    </location>
</feature>
<feature type="transmembrane region" description="Helical" evidence="2">
    <location>
        <begin position="338"/>
        <end position="356"/>
    </location>
</feature>
<reference evidence="3" key="2">
    <citation type="journal article" date="2007" name="Science">
        <title>Draft genome sequence of the sexually transmitted pathogen Trichomonas vaginalis.</title>
        <authorList>
            <person name="Carlton J.M."/>
            <person name="Hirt R.P."/>
            <person name="Silva J.C."/>
            <person name="Delcher A.L."/>
            <person name="Schatz M."/>
            <person name="Zhao Q."/>
            <person name="Wortman J.R."/>
            <person name="Bidwell S.L."/>
            <person name="Alsmark U.C.M."/>
            <person name="Besteiro S."/>
            <person name="Sicheritz-Ponten T."/>
            <person name="Noel C.J."/>
            <person name="Dacks J.B."/>
            <person name="Foster P.G."/>
            <person name="Simillion C."/>
            <person name="Van de Peer Y."/>
            <person name="Miranda-Saavedra D."/>
            <person name="Barton G.J."/>
            <person name="Westrop G.D."/>
            <person name="Mueller S."/>
            <person name="Dessi D."/>
            <person name="Fiori P.L."/>
            <person name="Ren Q."/>
            <person name="Paulsen I."/>
            <person name="Zhang H."/>
            <person name="Bastida-Corcuera F.D."/>
            <person name="Simoes-Barbosa A."/>
            <person name="Brown M.T."/>
            <person name="Hayes R.D."/>
            <person name="Mukherjee M."/>
            <person name="Okumura C.Y."/>
            <person name="Schneider R."/>
            <person name="Smith A.J."/>
            <person name="Vanacova S."/>
            <person name="Villalvazo M."/>
            <person name="Haas B.J."/>
            <person name="Pertea M."/>
            <person name="Feldblyum T.V."/>
            <person name="Utterback T.R."/>
            <person name="Shu C.L."/>
            <person name="Osoegawa K."/>
            <person name="de Jong P.J."/>
            <person name="Hrdy I."/>
            <person name="Horvathova L."/>
            <person name="Zubacova Z."/>
            <person name="Dolezal P."/>
            <person name="Malik S.B."/>
            <person name="Logsdon J.M. Jr."/>
            <person name="Henze K."/>
            <person name="Gupta A."/>
            <person name="Wang C.C."/>
            <person name="Dunne R.L."/>
            <person name="Upcroft J.A."/>
            <person name="Upcroft P."/>
            <person name="White O."/>
            <person name="Salzberg S.L."/>
            <person name="Tang P."/>
            <person name="Chiu C.-H."/>
            <person name="Lee Y.-S."/>
            <person name="Embley T.M."/>
            <person name="Coombs G.H."/>
            <person name="Mottram J.C."/>
            <person name="Tachezy J."/>
            <person name="Fraser-Liggett C.M."/>
            <person name="Johnson P.J."/>
        </authorList>
    </citation>
    <scope>NUCLEOTIDE SEQUENCE [LARGE SCALE GENOMIC DNA]</scope>
    <source>
        <strain evidence="3">G3</strain>
    </source>
</reference>
<organism evidence="3 4">
    <name type="scientific">Trichomonas vaginalis (strain ATCC PRA-98 / G3)</name>
    <dbReference type="NCBI Taxonomy" id="412133"/>
    <lineage>
        <taxon>Eukaryota</taxon>
        <taxon>Metamonada</taxon>
        <taxon>Parabasalia</taxon>
        <taxon>Trichomonadida</taxon>
        <taxon>Trichomonadidae</taxon>
        <taxon>Trichomonas</taxon>
    </lineage>
</organism>
<dbReference type="InterPro" id="IPR043745">
    <property type="entry name" value="DUF5690"/>
</dbReference>
<name>A2FKX3_TRIV3</name>
<feature type="transmembrane region" description="Helical" evidence="2">
    <location>
        <begin position="157"/>
        <end position="177"/>
    </location>
</feature>
<feature type="transmembrane region" description="Helical" evidence="2">
    <location>
        <begin position="129"/>
        <end position="150"/>
    </location>
</feature>
<evidence type="ECO:0000313" key="4">
    <source>
        <dbReference type="Proteomes" id="UP000001542"/>
    </source>
</evidence>
<keyword evidence="2" id="KW-0472">Membrane</keyword>
<feature type="transmembrane region" description="Helical" evidence="2">
    <location>
        <begin position="189"/>
        <end position="214"/>
    </location>
</feature>
<feature type="transmembrane region" description="Helical" evidence="2">
    <location>
        <begin position="287"/>
        <end position="303"/>
    </location>
</feature>
<accession>A2FKX3</accession>
<evidence type="ECO:0008006" key="5">
    <source>
        <dbReference type="Google" id="ProtNLM"/>
    </source>
</evidence>
<protein>
    <recommendedName>
        <fullName evidence="5">Major Facilitator Superfamily protein</fullName>
    </recommendedName>
</protein>
<keyword evidence="4" id="KW-1185">Reference proteome</keyword>
<dbReference type="InParanoid" id="A2FKX3"/>
<dbReference type="KEGG" id="tva:4752159"/>
<feature type="transmembrane region" description="Helical" evidence="2">
    <location>
        <begin position="310"/>
        <end position="332"/>
    </location>
</feature>
<gene>
    <name evidence="3" type="ORF">TVAG_031260</name>
</gene>
<dbReference type="EMBL" id="DS113858">
    <property type="protein sequence ID" value="EAX94427.1"/>
    <property type="molecule type" value="Genomic_DNA"/>
</dbReference>
<reference evidence="3" key="1">
    <citation type="submission" date="2006-10" db="EMBL/GenBank/DDBJ databases">
        <authorList>
            <person name="Amadeo P."/>
            <person name="Zhao Q."/>
            <person name="Wortman J."/>
            <person name="Fraser-Liggett C."/>
            <person name="Carlton J."/>
        </authorList>
    </citation>
    <scope>NUCLEOTIDE SEQUENCE</scope>
    <source>
        <strain evidence="3">G3</strain>
    </source>
</reference>
<feature type="transmembrane region" description="Helical" evidence="2">
    <location>
        <begin position="410"/>
        <end position="432"/>
    </location>
</feature>
<feature type="compositionally biased region" description="Low complexity" evidence="1">
    <location>
        <begin position="461"/>
        <end position="474"/>
    </location>
</feature>
<feature type="transmembrane region" description="Helical" evidence="2">
    <location>
        <begin position="104"/>
        <end position="123"/>
    </location>
</feature>
<evidence type="ECO:0000256" key="1">
    <source>
        <dbReference type="SAM" id="MobiDB-lite"/>
    </source>
</evidence>
<dbReference type="VEuPathDB" id="TrichDB:TVAG_031260"/>
<dbReference type="eggNOG" id="ENOG502SRS3">
    <property type="taxonomic scope" value="Eukaryota"/>
</dbReference>
<feature type="compositionally biased region" description="Basic and acidic residues" evidence="1">
    <location>
        <begin position="450"/>
        <end position="460"/>
    </location>
</feature>
<evidence type="ECO:0000256" key="2">
    <source>
        <dbReference type="SAM" id="Phobius"/>
    </source>
</evidence>
<keyword evidence="2" id="KW-1133">Transmembrane helix</keyword>